<gene>
    <name evidence="2" type="ORF">I41_38090</name>
</gene>
<sequence>MTRYEIKSLSIGGILDQTVALVKDRFGVLLAIAAVVYVPYGLINGFVMMAKMPPRPAPPFEPAVMQQYQEAVMMAGLFTLPASLLFGLVGVPLANGAMIWAVSQSYLGEPVSFDSTWRHSLSRALPLIGTTFLYSLAMMGGFILCVIPGFLFMLWFIFYAQGVMLEGLSGSSALSRSKALMKGNMGKAFVLMLLLSIISAVIGGIGAVVPQPHVGVVLQVALQAVVVMFSAAAMTVFYFSCRCDHEDFDLMRLAAAVEKSDNDASPDRGATY</sequence>
<evidence type="ECO:0008006" key="4">
    <source>
        <dbReference type="Google" id="ProtNLM"/>
    </source>
</evidence>
<feature type="transmembrane region" description="Helical" evidence="1">
    <location>
        <begin position="132"/>
        <end position="158"/>
    </location>
</feature>
<keyword evidence="1" id="KW-1133">Transmembrane helix</keyword>
<proteinExistence type="predicted"/>
<feature type="transmembrane region" description="Helical" evidence="1">
    <location>
        <begin position="71"/>
        <end position="94"/>
    </location>
</feature>
<keyword evidence="1" id="KW-0812">Transmembrane</keyword>
<keyword evidence="3" id="KW-1185">Reference proteome</keyword>
<dbReference type="Proteomes" id="UP000317909">
    <property type="component" value="Chromosome"/>
</dbReference>
<dbReference type="PANTHER" id="PTHR33133:SF1">
    <property type="entry name" value="EXPRESSED PROTEIN-RELATED"/>
    <property type="match status" value="1"/>
</dbReference>
<protein>
    <recommendedName>
        <fullName evidence="4">Glycerophosphoryl diester phosphodiesterase membrane domain-containing protein</fullName>
    </recommendedName>
</protein>
<dbReference type="AlphaFoldDB" id="A0A517U1Y0"/>
<keyword evidence="1" id="KW-0472">Membrane</keyword>
<feature type="transmembrane region" description="Helical" evidence="1">
    <location>
        <begin position="26"/>
        <end position="50"/>
    </location>
</feature>
<reference evidence="2 3" key="1">
    <citation type="submission" date="2019-02" db="EMBL/GenBank/DDBJ databases">
        <title>Deep-cultivation of Planctomycetes and their phenomic and genomic characterization uncovers novel biology.</title>
        <authorList>
            <person name="Wiegand S."/>
            <person name="Jogler M."/>
            <person name="Boedeker C."/>
            <person name="Pinto D."/>
            <person name="Vollmers J."/>
            <person name="Rivas-Marin E."/>
            <person name="Kohn T."/>
            <person name="Peeters S.H."/>
            <person name="Heuer A."/>
            <person name="Rast P."/>
            <person name="Oberbeckmann S."/>
            <person name="Bunk B."/>
            <person name="Jeske O."/>
            <person name="Meyerdierks A."/>
            <person name="Storesund J.E."/>
            <person name="Kallscheuer N."/>
            <person name="Luecker S."/>
            <person name="Lage O.M."/>
            <person name="Pohl T."/>
            <person name="Merkel B.J."/>
            <person name="Hornburger P."/>
            <person name="Mueller R.-W."/>
            <person name="Bruemmer F."/>
            <person name="Labrenz M."/>
            <person name="Spormann A.M."/>
            <person name="Op den Camp H."/>
            <person name="Overmann J."/>
            <person name="Amann R."/>
            <person name="Jetten M.S.M."/>
            <person name="Mascher T."/>
            <person name="Medema M.H."/>
            <person name="Devos D.P."/>
            <person name="Kaster A.-K."/>
            <person name="Ovreas L."/>
            <person name="Rohde M."/>
            <person name="Galperin M.Y."/>
            <person name="Jogler C."/>
        </authorList>
    </citation>
    <scope>NUCLEOTIDE SEQUENCE [LARGE SCALE GENOMIC DNA]</scope>
    <source>
        <strain evidence="2 3">I41</strain>
    </source>
</reference>
<feature type="transmembrane region" description="Helical" evidence="1">
    <location>
        <begin position="221"/>
        <end position="241"/>
    </location>
</feature>
<dbReference type="PANTHER" id="PTHR33133">
    <property type="entry name" value="OS08G0107100 PROTEIN-RELATED"/>
    <property type="match status" value="1"/>
</dbReference>
<feature type="transmembrane region" description="Helical" evidence="1">
    <location>
        <begin position="188"/>
        <end position="209"/>
    </location>
</feature>
<dbReference type="RefSeq" id="WP_145434327.1">
    <property type="nucleotide sequence ID" value="NZ_CP036339.1"/>
</dbReference>
<accession>A0A517U1Y0</accession>
<evidence type="ECO:0000313" key="3">
    <source>
        <dbReference type="Proteomes" id="UP000317909"/>
    </source>
</evidence>
<name>A0A517U1Y0_9BACT</name>
<dbReference type="KEGG" id="llh:I41_38090"/>
<organism evidence="2 3">
    <name type="scientific">Lacipirellula limnantheis</name>
    <dbReference type="NCBI Taxonomy" id="2528024"/>
    <lineage>
        <taxon>Bacteria</taxon>
        <taxon>Pseudomonadati</taxon>
        <taxon>Planctomycetota</taxon>
        <taxon>Planctomycetia</taxon>
        <taxon>Pirellulales</taxon>
        <taxon>Lacipirellulaceae</taxon>
        <taxon>Lacipirellula</taxon>
    </lineage>
</organism>
<evidence type="ECO:0000313" key="2">
    <source>
        <dbReference type="EMBL" id="QDT74612.1"/>
    </source>
</evidence>
<evidence type="ECO:0000256" key="1">
    <source>
        <dbReference type="SAM" id="Phobius"/>
    </source>
</evidence>
<dbReference type="OrthoDB" id="262289at2"/>
<dbReference type="EMBL" id="CP036339">
    <property type="protein sequence ID" value="QDT74612.1"/>
    <property type="molecule type" value="Genomic_DNA"/>
</dbReference>